<dbReference type="InterPro" id="IPR025124">
    <property type="entry name" value="Gag1-like_clamp"/>
</dbReference>
<accession>A0AAN9XUX8</accession>
<organism evidence="2 3">
    <name type="scientific">Psophocarpus tetragonolobus</name>
    <name type="common">Winged bean</name>
    <name type="synonym">Dolichos tetragonolobus</name>
    <dbReference type="NCBI Taxonomy" id="3891"/>
    <lineage>
        <taxon>Eukaryota</taxon>
        <taxon>Viridiplantae</taxon>
        <taxon>Streptophyta</taxon>
        <taxon>Embryophyta</taxon>
        <taxon>Tracheophyta</taxon>
        <taxon>Spermatophyta</taxon>
        <taxon>Magnoliopsida</taxon>
        <taxon>eudicotyledons</taxon>
        <taxon>Gunneridae</taxon>
        <taxon>Pentapetalae</taxon>
        <taxon>rosids</taxon>
        <taxon>fabids</taxon>
        <taxon>Fabales</taxon>
        <taxon>Fabaceae</taxon>
        <taxon>Papilionoideae</taxon>
        <taxon>50 kb inversion clade</taxon>
        <taxon>NPAAA clade</taxon>
        <taxon>indigoferoid/millettioid clade</taxon>
        <taxon>Phaseoleae</taxon>
        <taxon>Psophocarpus</taxon>
    </lineage>
</organism>
<dbReference type="Pfam" id="PF13259">
    <property type="entry name" value="clamp_Gag1-like"/>
    <property type="match status" value="1"/>
</dbReference>
<protein>
    <recommendedName>
        <fullName evidence="1">Gag1-like clamp domain-containing protein</fullName>
    </recommendedName>
</protein>
<reference evidence="2 3" key="1">
    <citation type="submission" date="2024-01" db="EMBL/GenBank/DDBJ databases">
        <title>The genomes of 5 underutilized Papilionoideae crops provide insights into root nodulation and disease resistanc.</title>
        <authorList>
            <person name="Jiang F."/>
        </authorList>
    </citation>
    <scope>NUCLEOTIDE SEQUENCE [LARGE SCALE GENOMIC DNA]</scope>
    <source>
        <strain evidence="2">DUOXIRENSHENG_FW03</strain>
        <tissue evidence="2">Leaves</tissue>
    </source>
</reference>
<name>A0AAN9XUX8_PSOTE</name>
<gene>
    <name evidence="2" type="ORF">VNO78_00910</name>
</gene>
<comment type="caution">
    <text evidence="2">The sequence shown here is derived from an EMBL/GenBank/DDBJ whole genome shotgun (WGS) entry which is preliminary data.</text>
</comment>
<feature type="domain" description="Gag1-like clamp" evidence="1">
    <location>
        <begin position="147"/>
        <end position="187"/>
    </location>
</feature>
<sequence length="187" mass="20794">MHICGYVPPWLCQILACMGMRSGGQGNLTGHYSLLLFPCIPQKLSRGCLGCFPNPPLIKGQAMNKGDISEDFWSSSAFEIDQIALQSQKSLSAIGLPSDPQSSAGIQIDSTECVNHGLVLWNQMRRQWVRVGNRRPGNKKHVGEPIISWNSTYESLMGTNKPFPRPIPLGEMVDFLVDIWEMEGLYD</sequence>
<proteinExistence type="predicted"/>
<keyword evidence="3" id="KW-1185">Reference proteome</keyword>
<evidence type="ECO:0000313" key="2">
    <source>
        <dbReference type="EMBL" id="KAK7410267.1"/>
    </source>
</evidence>
<dbReference type="AlphaFoldDB" id="A0AAN9XUX8"/>
<evidence type="ECO:0000259" key="1">
    <source>
        <dbReference type="Pfam" id="PF13259"/>
    </source>
</evidence>
<dbReference type="PANTHER" id="PTHR33373">
    <property type="entry name" value="OS07G0479600 PROTEIN"/>
    <property type="match status" value="1"/>
</dbReference>
<dbReference type="EMBL" id="JAYMYS010000001">
    <property type="protein sequence ID" value="KAK7410267.1"/>
    <property type="molecule type" value="Genomic_DNA"/>
</dbReference>
<dbReference type="PANTHER" id="PTHR33373:SF27">
    <property type="entry name" value="DUF4050 FAMILY PROTEIN"/>
    <property type="match status" value="1"/>
</dbReference>
<dbReference type="Proteomes" id="UP001386955">
    <property type="component" value="Unassembled WGS sequence"/>
</dbReference>
<evidence type="ECO:0000313" key="3">
    <source>
        <dbReference type="Proteomes" id="UP001386955"/>
    </source>
</evidence>